<dbReference type="GO" id="GO:0005634">
    <property type="term" value="C:nucleus"/>
    <property type="evidence" value="ECO:0007669"/>
    <property type="project" value="TreeGrafter"/>
</dbReference>
<protein>
    <recommendedName>
        <fullName evidence="2">Arb2 domain-containing protein</fullName>
    </recommendedName>
</protein>
<dbReference type="EMBL" id="CAJVRL010000078">
    <property type="protein sequence ID" value="CAG8957276.1"/>
    <property type="molecule type" value="Genomic_DNA"/>
</dbReference>
<evidence type="ECO:0000256" key="1">
    <source>
        <dbReference type="SAM" id="MobiDB-lite"/>
    </source>
</evidence>
<feature type="compositionally biased region" description="Basic and acidic residues" evidence="1">
    <location>
        <begin position="414"/>
        <end position="440"/>
    </location>
</feature>
<dbReference type="AlphaFoldDB" id="A0A9N9PRT8"/>
<dbReference type="Pfam" id="PF22749">
    <property type="entry name" value="Arb2"/>
    <property type="match status" value="1"/>
</dbReference>
<dbReference type="PANTHER" id="PTHR21357">
    <property type="entry name" value="FAM172 FAMILY PROTEIN HOMOLOG CG10038"/>
    <property type="match status" value="1"/>
</dbReference>
<feature type="region of interest" description="Disordered" evidence="1">
    <location>
        <begin position="414"/>
        <end position="492"/>
    </location>
</feature>
<gene>
    <name evidence="3" type="ORF">HYFRA_00010699</name>
</gene>
<name>A0A9N9PRT8_9HELO</name>
<dbReference type="PANTHER" id="PTHR21357:SF4">
    <property type="entry name" value="FAM172 FAMILY PROTEIN HOMOLOG CG10038"/>
    <property type="match status" value="1"/>
</dbReference>
<reference evidence="3" key="1">
    <citation type="submission" date="2021-07" db="EMBL/GenBank/DDBJ databases">
        <authorList>
            <person name="Durling M."/>
        </authorList>
    </citation>
    <scope>NUCLEOTIDE SEQUENCE</scope>
</reference>
<dbReference type="InterPro" id="IPR053858">
    <property type="entry name" value="Arb2_dom"/>
</dbReference>
<accession>A0A9N9PRT8</accession>
<sequence length="492" mass="54640">MFRRLATGLPKDAVYPADMKELGYFIAPNDEIRSIENPKAYFKFFLTKNDRYNCMQREAMNEVIRKLIAQRLSSLGLGPLLLPLGATLQQPHLPIYMSGDIATKKRVIVLFYEHTQDIGVLAHRVIGGKGGINEGSVINLVKYIKAQKSFPDNDDCPGIILANMGQLRWSRRLNRAMTQTSWLALPQKTAVEPPFRFDAEKNSIPGNRDAAQHVNYIFNKVIEEYCDPGAKINVIGVSEGAVKFAEFMDDFANFGKWGSRVTAFAALATYYHAGDMRNADFGKWLDERGRAYFVSDEPCGQFLAGPQGTKRIPAHGCPCFSLNEPYYSELMLPKGYKTVINWFNEVSADAEYMNPEFKTVTIGGEGEDGVDGGLRRWEEDVEPGSEWKACEVPVKVEGEVESVRLLDSEKGIEAEKGIEEKSDKDDKGSDSDKENLKPKSADVQTIQIAIRGSLDKAKAGNNTGRVTNGGKTTGVNGTNQTEEEVSHHDTVD</sequence>
<dbReference type="GO" id="GO:0035197">
    <property type="term" value="F:siRNA binding"/>
    <property type="evidence" value="ECO:0007669"/>
    <property type="project" value="TreeGrafter"/>
</dbReference>
<dbReference type="Proteomes" id="UP000696280">
    <property type="component" value="Unassembled WGS sequence"/>
</dbReference>
<feature type="domain" description="Arb2" evidence="2">
    <location>
        <begin position="15"/>
        <end position="299"/>
    </location>
</feature>
<evidence type="ECO:0000313" key="3">
    <source>
        <dbReference type="EMBL" id="CAG8957276.1"/>
    </source>
</evidence>
<evidence type="ECO:0000259" key="2">
    <source>
        <dbReference type="Pfam" id="PF22749"/>
    </source>
</evidence>
<proteinExistence type="predicted"/>
<feature type="compositionally biased region" description="Low complexity" evidence="1">
    <location>
        <begin position="460"/>
        <end position="480"/>
    </location>
</feature>
<organism evidence="3 4">
    <name type="scientific">Hymenoscyphus fraxineus</name>
    <dbReference type="NCBI Taxonomy" id="746836"/>
    <lineage>
        <taxon>Eukaryota</taxon>
        <taxon>Fungi</taxon>
        <taxon>Dikarya</taxon>
        <taxon>Ascomycota</taxon>
        <taxon>Pezizomycotina</taxon>
        <taxon>Leotiomycetes</taxon>
        <taxon>Helotiales</taxon>
        <taxon>Helotiaceae</taxon>
        <taxon>Hymenoscyphus</taxon>
    </lineage>
</organism>
<comment type="caution">
    <text evidence="3">The sequence shown here is derived from an EMBL/GenBank/DDBJ whole genome shotgun (WGS) entry which is preliminary data.</text>
</comment>
<evidence type="ECO:0000313" key="4">
    <source>
        <dbReference type="Proteomes" id="UP000696280"/>
    </source>
</evidence>
<dbReference type="GO" id="GO:0031048">
    <property type="term" value="P:regulatory ncRNA-mediated heterochromatin formation"/>
    <property type="evidence" value="ECO:0007669"/>
    <property type="project" value="TreeGrafter"/>
</dbReference>
<dbReference type="OrthoDB" id="421951at2759"/>
<keyword evidence="4" id="KW-1185">Reference proteome</keyword>
<dbReference type="InterPro" id="IPR048263">
    <property type="entry name" value="Arb2"/>
</dbReference>